<dbReference type="AlphaFoldDB" id="A0A133PCB6"/>
<dbReference type="RefSeq" id="WP_060797702.1">
    <property type="nucleotide sequence ID" value="NZ_KQ956618.1"/>
</dbReference>
<evidence type="ECO:0000313" key="2">
    <source>
        <dbReference type="Proteomes" id="UP000070401"/>
    </source>
</evidence>
<evidence type="ECO:0000313" key="1">
    <source>
        <dbReference type="EMBL" id="KXA26142.1"/>
    </source>
</evidence>
<dbReference type="Proteomes" id="UP000070401">
    <property type="component" value="Unassembled WGS sequence"/>
</dbReference>
<name>A0A133PCB6_FUSNU</name>
<protein>
    <submittedName>
        <fullName evidence="1">Uncharacterized protein</fullName>
    </submittedName>
</protein>
<dbReference type="EMBL" id="LRPY01000017">
    <property type="protein sequence ID" value="KXA26142.1"/>
    <property type="molecule type" value="Genomic_DNA"/>
</dbReference>
<reference evidence="2" key="1">
    <citation type="submission" date="2016-01" db="EMBL/GenBank/DDBJ databases">
        <authorList>
            <person name="Mitreva M."/>
            <person name="Pepin K.H."/>
            <person name="Mihindukulasuriya K.A."/>
            <person name="Fulton R."/>
            <person name="Fronick C."/>
            <person name="O'Laughlin M."/>
            <person name="Miner T."/>
            <person name="Herter B."/>
            <person name="Rosa B.A."/>
            <person name="Cordes M."/>
            <person name="Tomlinson C."/>
            <person name="Wollam A."/>
            <person name="Palsikar V.B."/>
            <person name="Mardis E.R."/>
            <person name="Wilson R.K."/>
        </authorList>
    </citation>
    <scope>NUCLEOTIDE SEQUENCE [LARGE SCALE GENOMIC DNA]</scope>
    <source>
        <strain evidence="2">MJR7757B</strain>
    </source>
</reference>
<sequence length="231" mass="25641">MSKYTEHLRLVKPEGNEYYNVEQFNQNSELIDKETKKLSEGLTKIQEGATREKAGIVQYGTTEGKALEGMMLARMFGGVGYGGDIQDSGVKDINYIYYDRNTRKMYKCLNQNSDVSANVANFIPLDNNSLLDRLENLFSFSNQNDINIIKFSNVAIAFGNFKNIEFNKSTDITIPVDLKNASISVTPHHTGTPGNLTAMAYVNGNKITIRINNHNTGLTTVSGTFIAIGTM</sequence>
<keyword evidence="2" id="KW-1185">Reference proteome</keyword>
<proteinExistence type="predicted"/>
<gene>
    <name evidence="1" type="ORF">HMPREF3221_00144</name>
</gene>
<organism evidence="1 2">
    <name type="scientific">Fusobacterium nucleatum</name>
    <dbReference type="NCBI Taxonomy" id="851"/>
    <lineage>
        <taxon>Bacteria</taxon>
        <taxon>Fusobacteriati</taxon>
        <taxon>Fusobacteriota</taxon>
        <taxon>Fusobacteriia</taxon>
        <taxon>Fusobacteriales</taxon>
        <taxon>Fusobacteriaceae</taxon>
        <taxon>Fusobacterium</taxon>
    </lineage>
</organism>
<accession>A0A133PCB6</accession>
<comment type="caution">
    <text evidence="1">The sequence shown here is derived from an EMBL/GenBank/DDBJ whole genome shotgun (WGS) entry which is preliminary data.</text>
</comment>
<dbReference type="PATRIC" id="fig|851.8.peg.142"/>